<dbReference type="AlphaFoldDB" id="A0A4Q6XTD2"/>
<dbReference type="Gene3D" id="3.40.50.720">
    <property type="entry name" value="NAD(P)-binding Rossmann-like Domain"/>
    <property type="match status" value="1"/>
</dbReference>
<gene>
    <name evidence="2" type="ORF">EWE75_21540</name>
</gene>
<dbReference type="GO" id="GO:0044877">
    <property type="term" value="F:protein-containing complex binding"/>
    <property type="evidence" value="ECO:0007669"/>
    <property type="project" value="TreeGrafter"/>
</dbReference>
<evidence type="ECO:0000313" key="2">
    <source>
        <dbReference type="EMBL" id="RZF60724.1"/>
    </source>
</evidence>
<dbReference type="Proteomes" id="UP000292085">
    <property type="component" value="Unassembled WGS sequence"/>
</dbReference>
<dbReference type="Pfam" id="PF01370">
    <property type="entry name" value="Epimerase"/>
    <property type="match status" value="1"/>
</dbReference>
<keyword evidence="3" id="KW-1185">Reference proteome</keyword>
<dbReference type="PANTHER" id="PTHR12126:SF11">
    <property type="entry name" value="NADH DEHYDROGENASE [UBIQUINONE] 1 ALPHA SUBCOMPLEX SUBUNIT 9, MITOCHONDRIAL"/>
    <property type="match status" value="1"/>
</dbReference>
<dbReference type="CDD" id="cd05271">
    <property type="entry name" value="NDUFA9_like_SDR_a"/>
    <property type="match status" value="1"/>
</dbReference>
<protein>
    <submittedName>
        <fullName evidence="2">Complex I NDUFA9 subunit family protein</fullName>
    </submittedName>
</protein>
<dbReference type="InterPro" id="IPR036291">
    <property type="entry name" value="NAD(P)-bd_dom_sf"/>
</dbReference>
<comment type="caution">
    <text evidence="2">The sequence shown here is derived from an EMBL/GenBank/DDBJ whole genome shotgun (WGS) entry which is preliminary data.</text>
</comment>
<dbReference type="OrthoDB" id="9776313at2"/>
<feature type="domain" description="NAD-dependent epimerase/dehydratase" evidence="1">
    <location>
        <begin position="6"/>
        <end position="211"/>
    </location>
</feature>
<reference evidence="2 3" key="1">
    <citation type="submission" date="2019-02" db="EMBL/GenBank/DDBJ databases">
        <authorList>
            <person name="Li Y."/>
        </authorList>
    </citation>
    <scope>NUCLEOTIDE SEQUENCE [LARGE SCALE GENOMIC DNA]</scope>
    <source>
        <strain evidence="2 3">3-7</strain>
    </source>
</reference>
<sequence>MNDKLVTVIGGGGFLGRYVAQALMARGARVRIAQRDPRSAWFLKSLGSLGQTQFVGADVTKPETVAHAVAGSDAVVNLVGILSGDFAKVHVAGARVVAEAARAAGVETLVHMSAIGADPASTSAYGRSKGEGEAAVRAAFPTATILRPSIVFGREDQFLNRFAGMIASAPLVPVLRAQTRFQPVFVGDVADAVAAAIANPDLAAGKTFELGGPDVLTMGALLRWIAQAIGRKPTFLELPDAIGGLIAMGGALPGAPITQDQWKMLQLDNVVGSAAVGFADLKISPTPLDAVAPTWLVRYRRNGRFGARAAA</sequence>
<dbReference type="PANTHER" id="PTHR12126">
    <property type="entry name" value="NADH-UBIQUINONE OXIDOREDUCTASE 39 KDA SUBUNIT-RELATED"/>
    <property type="match status" value="1"/>
</dbReference>
<name>A0A4Q6XTD2_9SPHN</name>
<dbReference type="FunFam" id="3.40.50.720:FF:000702">
    <property type="entry name" value="NADH dehydrogenase (Ubiquinone)"/>
    <property type="match status" value="1"/>
</dbReference>
<dbReference type="SUPFAM" id="SSF51735">
    <property type="entry name" value="NAD(P)-binding Rossmann-fold domains"/>
    <property type="match status" value="1"/>
</dbReference>
<evidence type="ECO:0000313" key="3">
    <source>
        <dbReference type="Proteomes" id="UP000292085"/>
    </source>
</evidence>
<organism evidence="2 3">
    <name type="scientific">Sphingomonas populi</name>
    <dbReference type="NCBI Taxonomy" id="2484750"/>
    <lineage>
        <taxon>Bacteria</taxon>
        <taxon>Pseudomonadati</taxon>
        <taxon>Pseudomonadota</taxon>
        <taxon>Alphaproteobacteria</taxon>
        <taxon>Sphingomonadales</taxon>
        <taxon>Sphingomonadaceae</taxon>
        <taxon>Sphingomonas</taxon>
    </lineage>
</organism>
<evidence type="ECO:0000259" key="1">
    <source>
        <dbReference type="Pfam" id="PF01370"/>
    </source>
</evidence>
<dbReference type="InterPro" id="IPR001509">
    <property type="entry name" value="Epimerase_deHydtase"/>
</dbReference>
<accession>A0A4Q6XTD2</accession>
<dbReference type="InterPro" id="IPR051207">
    <property type="entry name" value="ComplexI_NDUFA9_subunit"/>
</dbReference>
<dbReference type="RefSeq" id="WP_130160152.1">
    <property type="nucleotide sequence ID" value="NZ_SGIS01000053.1"/>
</dbReference>
<dbReference type="EMBL" id="SGIS01000053">
    <property type="protein sequence ID" value="RZF60724.1"/>
    <property type="molecule type" value="Genomic_DNA"/>
</dbReference>
<proteinExistence type="predicted"/>